<dbReference type="PANTHER" id="PTHR33217">
    <property type="entry name" value="TRANSPOSASE FOR INSERTION SEQUENCE ELEMENT IS1081"/>
    <property type="match status" value="1"/>
</dbReference>
<reference evidence="7" key="2">
    <citation type="submission" date="2021-08" db="EMBL/GenBank/DDBJ databases">
        <authorList>
            <person name="Dalcin Martins P."/>
        </authorList>
    </citation>
    <scope>NUCLEOTIDE SEQUENCE</scope>
    <source>
        <strain evidence="7">MAG_39</strain>
    </source>
</reference>
<proteinExistence type="inferred from homology"/>
<evidence type="ECO:0000256" key="3">
    <source>
        <dbReference type="ARBA" id="ARBA00022578"/>
    </source>
</evidence>
<evidence type="ECO:0000313" key="8">
    <source>
        <dbReference type="Proteomes" id="UP000705867"/>
    </source>
</evidence>
<dbReference type="EMBL" id="JAIOIV010000105">
    <property type="protein sequence ID" value="MBZ0157089.1"/>
    <property type="molecule type" value="Genomic_DNA"/>
</dbReference>
<evidence type="ECO:0000256" key="5">
    <source>
        <dbReference type="ARBA" id="ARBA00023172"/>
    </source>
</evidence>
<evidence type="ECO:0000256" key="4">
    <source>
        <dbReference type="ARBA" id="ARBA00023125"/>
    </source>
</evidence>
<accession>A0A953JEA6</accession>
<organism evidence="7 8">
    <name type="scientific">Candidatus Nitrobium versatile</name>
    <dbReference type="NCBI Taxonomy" id="2884831"/>
    <lineage>
        <taxon>Bacteria</taxon>
        <taxon>Pseudomonadati</taxon>
        <taxon>Nitrospirota</taxon>
        <taxon>Nitrospiria</taxon>
        <taxon>Nitrospirales</taxon>
        <taxon>Nitrospiraceae</taxon>
        <taxon>Candidatus Nitrobium</taxon>
    </lineage>
</organism>
<dbReference type="GO" id="GO:0004803">
    <property type="term" value="F:transposase activity"/>
    <property type="evidence" value="ECO:0007669"/>
    <property type="project" value="UniProtKB-UniRule"/>
</dbReference>
<keyword evidence="5 6" id="KW-0233">DNA recombination</keyword>
<feature type="non-terminal residue" evidence="7">
    <location>
        <position position="81"/>
    </location>
</feature>
<evidence type="ECO:0000256" key="1">
    <source>
        <dbReference type="ARBA" id="ARBA00002190"/>
    </source>
</evidence>
<comment type="function">
    <text evidence="1 6">Required for the transposition of the insertion element.</text>
</comment>
<evidence type="ECO:0000256" key="6">
    <source>
        <dbReference type="RuleBase" id="RU365089"/>
    </source>
</evidence>
<dbReference type="Pfam" id="PF00872">
    <property type="entry name" value="Transposase_mut"/>
    <property type="match status" value="1"/>
</dbReference>
<comment type="caution">
    <text evidence="7">The sequence shown here is derived from an EMBL/GenBank/DDBJ whole genome shotgun (WGS) entry which is preliminary data.</text>
</comment>
<dbReference type="GO" id="GO:0006313">
    <property type="term" value="P:DNA transposition"/>
    <property type="evidence" value="ECO:0007669"/>
    <property type="project" value="UniProtKB-UniRule"/>
</dbReference>
<sequence>MLTTRDIQSHLQEIYGVEVSPALISTVTDAVEQDVKAWQSRPLEGVYPIVYLDAIRVKVRTNNQVINKAIYLAIGITMEGV</sequence>
<dbReference type="AlphaFoldDB" id="A0A953JEA6"/>
<dbReference type="GO" id="GO:0003677">
    <property type="term" value="F:DNA binding"/>
    <property type="evidence" value="ECO:0007669"/>
    <property type="project" value="UniProtKB-UniRule"/>
</dbReference>
<keyword evidence="4 6" id="KW-0238">DNA-binding</keyword>
<name>A0A953JEA6_9BACT</name>
<gene>
    <name evidence="7" type="ORF">K8I29_12865</name>
</gene>
<dbReference type="Proteomes" id="UP000705867">
    <property type="component" value="Unassembled WGS sequence"/>
</dbReference>
<dbReference type="PANTHER" id="PTHR33217:SF5">
    <property type="entry name" value="MUTATOR FAMILY TRANSPOSASE"/>
    <property type="match status" value="1"/>
</dbReference>
<keyword evidence="3 6" id="KW-0815">Transposition</keyword>
<evidence type="ECO:0000313" key="7">
    <source>
        <dbReference type="EMBL" id="MBZ0157089.1"/>
    </source>
</evidence>
<keyword evidence="6" id="KW-0814">Transposable element</keyword>
<protein>
    <recommendedName>
        <fullName evidence="6">Mutator family transposase</fullName>
    </recommendedName>
</protein>
<evidence type="ECO:0000256" key="2">
    <source>
        <dbReference type="ARBA" id="ARBA00010961"/>
    </source>
</evidence>
<dbReference type="InterPro" id="IPR001207">
    <property type="entry name" value="Transposase_mutator"/>
</dbReference>
<comment type="similarity">
    <text evidence="2 6">Belongs to the transposase mutator family.</text>
</comment>
<reference evidence="7" key="1">
    <citation type="journal article" date="2021" name="bioRxiv">
        <title>Unraveling nitrogen, sulfur and carbon metabolic pathways and microbial community transcriptional responses to substrate deprivation and toxicity stresses in a bioreactor mimicking anoxic brackish coastal sediment conditions.</title>
        <authorList>
            <person name="Martins P.D."/>
            <person name="Echeveste M.J."/>
            <person name="Arshad A."/>
            <person name="Kurth J."/>
            <person name="Ouboter H."/>
            <person name="Jetten M.S.M."/>
            <person name="Welte C.U."/>
        </authorList>
    </citation>
    <scope>NUCLEOTIDE SEQUENCE</scope>
    <source>
        <strain evidence="7">MAG_39</strain>
    </source>
</reference>